<protein>
    <recommendedName>
        <fullName evidence="3">Reverse transcriptase zinc-binding domain-containing protein</fullName>
    </recommendedName>
</protein>
<evidence type="ECO:0008006" key="3">
    <source>
        <dbReference type="Google" id="ProtNLM"/>
    </source>
</evidence>
<dbReference type="OrthoDB" id="1435117at2759"/>
<accession>A0A835MK51</accession>
<name>A0A835MK51_9MAGN</name>
<reference evidence="1 2" key="1">
    <citation type="submission" date="2020-10" db="EMBL/GenBank/DDBJ databases">
        <title>The Coptis chinensis genome and diversification of protoberbering-type alkaloids.</title>
        <authorList>
            <person name="Wang B."/>
            <person name="Shu S."/>
            <person name="Song C."/>
            <person name="Liu Y."/>
        </authorList>
    </citation>
    <scope>NUCLEOTIDE SEQUENCE [LARGE SCALE GENOMIC DNA]</scope>
    <source>
        <strain evidence="1">HL-2020</strain>
        <tissue evidence="1">Leaf</tissue>
    </source>
</reference>
<evidence type="ECO:0000313" key="2">
    <source>
        <dbReference type="Proteomes" id="UP000631114"/>
    </source>
</evidence>
<dbReference type="EMBL" id="JADFTS010000001">
    <property type="protein sequence ID" value="KAF9626636.1"/>
    <property type="molecule type" value="Genomic_DNA"/>
</dbReference>
<proteinExistence type="predicted"/>
<organism evidence="1 2">
    <name type="scientific">Coptis chinensis</name>
    <dbReference type="NCBI Taxonomy" id="261450"/>
    <lineage>
        <taxon>Eukaryota</taxon>
        <taxon>Viridiplantae</taxon>
        <taxon>Streptophyta</taxon>
        <taxon>Embryophyta</taxon>
        <taxon>Tracheophyta</taxon>
        <taxon>Spermatophyta</taxon>
        <taxon>Magnoliopsida</taxon>
        <taxon>Ranunculales</taxon>
        <taxon>Ranunculaceae</taxon>
        <taxon>Coptidoideae</taxon>
        <taxon>Coptis</taxon>
    </lineage>
</organism>
<evidence type="ECO:0000313" key="1">
    <source>
        <dbReference type="EMBL" id="KAF9626636.1"/>
    </source>
</evidence>
<dbReference type="Proteomes" id="UP000631114">
    <property type="component" value="Unassembled WGS sequence"/>
</dbReference>
<gene>
    <name evidence="1" type="ORF">IFM89_037429</name>
</gene>
<sequence length="97" mass="11948">MDAVMDNGKFRNIFINWPFYNSERFKAITWKLLPYAVCWSVWVTRNKTIFQNKNVSMEKVICLVKGTIWFWLDAYEDRRDHHFYELVFDWENLINET</sequence>
<comment type="caution">
    <text evidence="1">The sequence shown here is derived from an EMBL/GenBank/DDBJ whole genome shotgun (WGS) entry which is preliminary data.</text>
</comment>
<dbReference type="AlphaFoldDB" id="A0A835MK51"/>
<keyword evidence="2" id="KW-1185">Reference proteome</keyword>